<keyword evidence="2" id="KW-1185">Reference proteome</keyword>
<dbReference type="Proteomes" id="UP000479335">
    <property type="component" value="Unassembled WGS sequence"/>
</dbReference>
<evidence type="ECO:0000313" key="2">
    <source>
        <dbReference type="Proteomes" id="UP000479335"/>
    </source>
</evidence>
<dbReference type="AlphaFoldDB" id="A0A6L8K779"/>
<dbReference type="EMBL" id="WWCN01000006">
    <property type="protein sequence ID" value="MYM23236.1"/>
    <property type="molecule type" value="Genomic_DNA"/>
</dbReference>
<proteinExistence type="predicted"/>
<accession>A0A6L8K779</accession>
<organism evidence="1 2">
    <name type="scientific">Duganella flavida</name>
    <dbReference type="NCBI Taxonomy" id="2692175"/>
    <lineage>
        <taxon>Bacteria</taxon>
        <taxon>Pseudomonadati</taxon>
        <taxon>Pseudomonadota</taxon>
        <taxon>Betaproteobacteria</taxon>
        <taxon>Burkholderiales</taxon>
        <taxon>Oxalobacteraceae</taxon>
        <taxon>Telluria group</taxon>
        <taxon>Duganella</taxon>
    </lineage>
</organism>
<reference evidence="1 2" key="1">
    <citation type="submission" date="2019-12" db="EMBL/GenBank/DDBJ databases">
        <title>Novel species isolated from a subtropical stream in China.</title>
        <authorList>
            <person name="Lu H."/>
        </authorList>
    </citation>
    <scope>NUCLEOTIDE SEQUENCE [LARGE SCALE GENOMIC DNA]</scope>
    <source>
        <strain evidence="1 2">FT135W</strain>
    </source>
</reference>
<protein>
    <recommendedName>
        <fullName evidence="3">Lipoprotein</fullName>
    </recommendedName>
</protein>
<evidence type="ECO:0008006" key="3">
    <source>
        <dbReference type="Google" id="ProtNLM"/>
    </source>
</evidence>
<evidence type="ECO:0000313" key="1">
    <source>
        <dbReference type="EMBL" id="MYM23236.1"/>
    </source>
</evidence>
<gene>
    <name evidence="1" type="ORF">GTP46_11320</name>
</gene>
<name>A0A6L8K779_9BURK</name>
<dbReference type="RefSeq" id="WP_161006729.1">
    <property type="nucleotide sequence ID" value="NZ_WWCN01000006.1"/>
</dbReference>
<dbReference type="PROSITE" id="PS51257">
    <property type="entry name" value="PROKAR_LIPOPROTEIN"/>
    <property type="match status" value="1"/>
</dbReference>
<comment type="caution">
    <text evidence="1">The sequence shown here is derived from an EMBL/GenBank/DDBJ whole genome shotgun (WGS) entry which is preliminary data.</text>
</comment>
<sequence length="190" mass="21189">MKNGLDNLIALTILASALALQGCTSVPYDGKPGMNEEINAMTDNTVVRMTVTWTERPDHAYMLPDYNVMGKYFHWSENSNQYRWTRVTATLRRDKYGSIVRHAMIPDGMQLLTPGDVVDVYVPAWETMNYGTLDTAKIIKLVCQAKDAECIRSNGSSVGGKGTEIISRGRPDMTGISYSKKFDIKGQLLK</sequence>